<feature type="chain" id="PRO_5039400993" evidence="1">
    <location>
        <begin position="24"/>
        <end position="508"/>
    </location>
</feature>
<dbReference type="InterPro" id="IPR022627">
    <property type="entry name" value="DUF3502"/>
</dbReference>
<protein>
    <submittedName>
        <fullName evidence="3">Extracellular solute-binding protein</fullName>
    </submittedName>
</protein>
<evidence type="ECO:0000313" key="3">
    <source>
        <dbReference type="EMBL" id="RTE11263.1"/>
    </source>
</evidence>
<evidence type="ECO:0000259" key="2">
    <source>
        <dbReference type="Pfam" id="PF12010"/>
    </source>
</evidence>
<dbReference type="OrthoDB" id="7936627at2"/>
<dbReference type="SUPFAM" id="SSF53850">
    <property type="entry name" value="Periplasmic binding protein-like II"/>
    <property type="match status" value="1"/>
</dbReference>
<feature type="signal peptide" evidence="1">
    <location>
        <begin position="1"/>
        <end position="23"/>
    </location>
</feature>
<name>A0A430JJS0_9BACL</name>
<dbReference type="Pfam" id="PF12010">
    <property type="entry name" value="DUF3502"/>
    <property type="match status" value="1"/>
</dbReference>
<gene>
    <name evidence="3" type="ORF">EJQ19_02985</name>
</gene>
<evidence type="ECO:0000313" key="4">
    <source>
        <dbReference type="Proteomes" id="UP000276128"/>
    </source>
</evidence>
<comment type="caution">
    <text evidence="3">The sequence shown here is derived from an EMBL/GenBank/DDBJ whole genome shotgun (WGS) entry which is preliminary data.</text>
</comment>
<feature type="domain" description="DUF3502" evidence="2">
    <location>
        <begin position="438"/>
        <end position="505"/>
    </location>
</feature>
<dbReference type="AlphaFoldDB" id="A0A430JJS0"/>
<sequence length="508" mass="56570">MVAPKKWSSKMILLGIGASVLLAGCSSNGSEKPQNVTNGSGSTGELKPYEIVMMFPFNNQPKELQVVTEEINRITKEKMNATVKLVPISFGTWAQQTTVMLAGNEKIDLMYSSVRGSFNNTVALGHFIPLDELIAKYGQNAKKALDEQNPQILNATKVNGKIYGLPNIKDLASDYGVTMRKDLVEKYKIDINSIKTLDDLDAIFKMIKDNEPGVTPTVKYGSTIIDSYVGSLIDPLGNQFGVLPIHGNELKVVNWFETKEYENLLKTVRRWYLAGYIAKDAATDTETKYNLVKAGRGFSWLSSMKPGIEQQETRSTGKEMVSVRLSPPITTTDKITGSSWSIVRSSENPERAMMLLDLLYTNKDLQNLFSWGVEGKHYVKKGDVIDFPEGVNASNSGYNLQQGYMFGNQFLSYIWNGDDPQLWDKMSKFNKSAVISRAIGFSFNAEPVKTEIAAANNVINQFRVALETGMLDPESKLPEFNKQLKAAGLDKIIAEKQKQLDEWAKSNK</sequence>
<keyword evidence="1" id="KW-0732">Signal</keyword>
<dbReference type="PROSITE" id="PS51257">
    <property type="entry name" value="PROKAR_LIPOPROTEIN"/>
    <property type="match status" value="1"/>
</dbReference>
<organism evidence="3 4">
    <name type="scientific">Paenibacillus whitsoniae</name>
    <dbReference type="NCBI Taxonomy" id="2496558"/>
    <lineage>
        <taxon>Bacteria</taxon>
        <taxon>Bacillati</taxon>
        <taxon>Bacillota</taxon>
        <taxon>Bacilli</taxon>
        <taxon>Bacillales</taxon>
        <taxon>Paenibacillaceae</taxon>
        <taxon>Paenibacillus</taxon>
    </lineage>
</organism>
<dbReference type="Gene3D" id="3.40.190.10">
    <property type="entry name" value="Periplasmic binding protein-like II"/>
    <property type="match status" value="2"/>
</dbReference>
<accession>A0A430JJS0</accession>
<dbReference type="RefSeq" id="WP_126139714.1">
    <property type="nucleotide sequence ID" value="NZ_RXHU01000011.1"/>
</dbReference>
<dbReference type="Pfam" id="PF01547">
    <property type="entry name" value="SBP_bac_1"/>
    <property type="match status" value="1"/>
</dbReference>
<dbReference type="InterPro" id="IPR050490">
    <property type="entry name" value="Bact_solute-bd_prot1"/>
</dbReference>
<dbReference type="EMBL" id="RXHU01000011">
    <property type="protein sequence ID" value="RTE11263.1"/>
    <property type="molecule type" value="Genomic_DNA"/>
</dbReference>
<dbReference type="Proteomes" id="UP000276128">
    <property type="component" value="Unassembled WGS sequence"/>
</dbReference>
<reference evidence="3 4" key="1">
    <citation type="submission" date="2018-12" db="EMBL/GenBank/DDBJ databases">
        <title>Bacillus ochoae sp. nov., Paenibacillus whitsoniae sp. nov., Paenibacillus spiritus sp. nov. Isolated from the Mars Exploration Rover during spacecraft assembly.</title>
        <authorList>
            <person name="Seuylemezian A."/>
            <person name="Vaishampayan P."/>
        </authorList>
    </citation>
    <scope>NUCLEOTIDE SEQUENCE [LARGE SCALE GENOMIC DNA]</scope>
    <source>
        <strain evidence="3 4">MER 54</strain>
    </source>
</reference>
<dbReference type="PANTHER" id="PTHR43649:SF17">
    <property type="entry name" value="ABC TRANSPORTER SOLUTE BINDING PROTEIN-SUGAR TRANSPORT"/>
    <property type="match status" value="1"/>
</dbReference>
<dbReference type="PANTHER" id="PTHR43649">
    <property type="entry name" value="ARABINOSE-BINDING PROTEIN-RELATED"/>
    <property type="match status" value="1"/>
</dbReference>
<proteinExistence type="predicted"/>
<dbReference type="InterPro" id="IPR006059">
    <property type="entry name" value="SBP"/>
</dbReference>
<keyword evidence="4" id="KW-1185">Reference proteome</keyword>
<evidence type="ECO:0000256" key="1">
    <source>
        <dbReference type="SAM" id="SignalP"/>
    </source>
</evidence>